<evidence type="ECO:0000256" key="3">
    <source>
        <dbReference type="ARBA" id="ARBA00023219"/>
    </source>
</evidence>
<keyword evidence="1" id="KW-0118">Viral capsid assembly</keyword>
<keyword evidence="2" id="KW-1160">Virus entry into host cell</keyword>
<evidence type="ECO:0000256" key="1">
    <source>
        <dbReference type="ARBA" id="ARBA00022950"/>
    </source>
</evidence>
<dbReference type="Pfam" id="PF04860">
    <property type="entry name" value="Phage_portal"/>
    <property type="match status" value="1"/>
</dbReference>
<dbReference type="InterPro" id="IPR006944">
    <property type="entry name" value="Phage/GTA_portal"/>
</dbReference>
<evidence type="ECO:0000313" key="5">
    <source>
        <dbReference type="EMBL" id="CAB4147676.1"/>
    </source>
</evidence>
<organism evidence="5">
    <name type="scientific">uncultured Caudovirales phage</name>
    <dbReference type="NCBI Taxonomy" id="2100421"/>
    <lineage>
        <taxon>Viruses</taxon>
        <taxon>Duplodnaviria</taxon>
        <taxon>Heunggongvirae</taxon>
        <taxon>Uroviricota</taxon>
        <taxon>Caudoviricetes</taxon>
        <taxon>Peduoviridae</taxon>
        <taxon>Maltschvirus</taxon>
        <taxon>Maltschvirus maltsch</taxon>
    </lineage>
</organism>
<dbReference type="EMBL" id="LR796489">
    <property type="protein sequence ID" value="CAB4147676.1"/>
    <property type="molecule type" value="Genomic_DNA"/>
</dbReference>
<accession>A0A6J5MRH3</accession>
<keyword evidence="2" id="KW-1162">Viral penetration into host cytoplasm</keyword>
<sequence>MQNYFQTMMGSLATGVKTLFSGRGGGGSIYPQRARQIPSARFDWLSEAGDFRQNPVVALGLDWIIRNVTSVPMRLYMTTKFGEEVELEGHPILDLLKKPNPIYSGHALVSSWITDLMCAGTAFSYIAQTNSGGVGELYWLDARQTAPDFPTDGSKWMTQWKYIPAGTGRVETFTPDQVIVFKRGIDSWNDRLGYTPLMACCREIALVNMLAGYTGAILKNTGVTNIVVTPVGDSQIQDKQRDQLKQSIMESIGIDQQGSPLVFSAPVSVSNLGTTPKDMLLQDVDMHAVARITSAMGLSPMLLGLPDPGKTYSNYREAQRAAWINAVVPFHNLIAKTLEDVLLPLYDPTGRMCLKWDYANVEALAEDQKAQAERAVSLYKNGLITRNEGRRIVALEPTEDGDNYVSESAPAPMAGLNGGEIQSQNQAEATY</sequence>
<feature type="region of interest" description="Disordered" evidence="4">
    <location>
        <begin position="401"/>
        <end position="431"/>
    </location>
</feature>
<reference evidence="5" key="1">
    <citation type="submission" date="2020-04" db="EMBL/GenBank/DDBJ databases">
        <authorList>
            <person name="Chiriac C."/>
            <person name="Salcher M."/>
            <person name="Ghai R."/>
            <person name="Kavagutti S V."/>
        </authorList>
    </citation>
    <scope>NUCLEOTIDE SEQUENCE</scope>
</reference>
<keyword evidence="2" id="KW-1171">Viral genome ejection through host cell envelope</keyword>
<evidence type="ECO:0000256" key="4">
    <source>
        <dbReference type="SAM" id="MobiDB-lite"/>
    </source>
</evidence>
<feature type="compositionally biased region" description="Polar residues" evidence="4">
    <location>
        <begin position="420"/>
        <end position="431"/>
    </location>
</feature>
<protein>
    <submittedName>
        <fullName evidence="5">COG4695 Phage-related protein</fullName>
    </submittedName>
</protein>
<name>A0A6J5MRH3_9CAUD</name>
<keyword evidence="3" id="KW-0231">Viral genome packaging</keyword>
<keyword evidence="1" id="KW-1188">Viral release from host cell</keyword>
<proteinExistence type="predicted"/>
<evidence type="ECO:0000256" key="2">
    <source>
        <dbReference type="ARBA" id="ARBA00023009"/>
    </source>
</evidence>
<gene>
    <name evidence="5" type="ORF">UFOVP517_39</name>
</gene>